<evidence type="ECO:0000256" key="1">
    <source>
        <dbReference type="SAM" id="Phobius"/>
    </source>
</evidence>
<evidence type="ECO:0000313" key="3">
    <source>
        <dbReference type="Proteomes" id="UP000251853"/>
    </source>
</evidence>
<proteinExistence type="predicted"/>
<keyword evidence="1" id="KW-1133">Transmembrane helix</keyword>
<organism evidence="2 3">
    <name type="scientific">Enterocloster clostridioformis</name>
    <dbReference type="NCBI Taxonomy" id="1531"/>
    <lineage>
        <taxon>Bacteria</taxon>
        <taxon>Bacillati</taxon>
        <taxon>Bacillota</taxon>
        <taxon>Clostridia</taxon>
        <taxon>Lachnospirales</taxon>
        <taxon>Lachnospiraceae</taxon>
        <taxon>Enterocloster</taxon>
    </lineage>
</organism>
<dbReference type="RefSeq" id="WP_112482528.1">
    <property type="nucleotide sequence ID" value="NZ_JAIWZC010000002.1"/>
</dbReference>
<keyword evidence="3" id="KW-1185">Reference proteome</keyword>
<dbReference type="AlphaFoldDB" id="A0A2X2WL03"/>
<reference evidence="2 3" key="1">
    <citation type="submission" date="2018-06" db="EMBL/GenBank/DDBJ databases">
        <authorList>
            <consortium name="Pathogen Informatics"/>
            <person name="Doyle S."/>
        </authorList>
    </citation>
    <scope>NUCLEOTIDE SEQUENCE [LARGE SCALE GENOMIC DNA]</scope>
    <source>
        <strain evidence="2 3">NCTC11224</strain>
    </source>
</reference>
<gene>
    <name evidence="2" type="ORF">NCTC11224_03446</name>
</gene>
<keyword evidence="1" id="KW-0812">Transmembrane</keyword>
<dbReference type="Proteomes" id="UP000251853">
    <property type="component" value="Unassembled WGS sequence"/>
</dbReference>
<keyword evidence="1" id="KW-0472">Membrane</keyword>
<evidence type="ECO:0000313" key="2">
    <source>
        <dbReference type="EMBL" id="SQB14400.1"/>
    </source>
</evidence>
<feature type="transmembrane region" description="Helical" evidence="1">
    <location>
        <begin position="140"/>
        <end position="160"/>
    </location>
</feature>
<sequence length="324" mass="34942">MWGELQGYPVVIYLPNENYPNIFQAVFGGTLHGGTMDKQDTKELRKSVKGITRVEATATSVSVVFRASNAGAAALILNTMANGLRQKGFTRGCQHCGKDVPTVGANVAGAYLSLCDECFGTLRGQMEVSHGQYQARRESVAAGIVGALLGSLVGAAAIVLVSRLGYVASVTGLVMAACTLLGYEKLGGKLTKKGVVICSVIMLAMTYVANQMDWAILIMQEFGVIFFEAYQSISVLLDYEAIEASVYWGNLALVYVSLLFGAVPMVISKLRNQAVKDTISRMDQKTTRLFNQVVAGSLLHADSVGGFRRELSCVTQEIDQRKRK</sequence>
<protein>
    <submittedName>
        <fullName evidence="2">Uncharacterized protein</fullName>
    </submittedName>
</protein>
<name>A0A2X2WL03_9FIRM</name>
<feature type="transmembrane region" description="Helical" evidence="1">
    <location>
        <begin position="195"/>
        <end position="217"/>
    </location>
</feature>
<dbReference type="EMBL" id="UAVW01000015">
    <property type="protein sequence ID" value="SQB14400.1"/>
    <property type="molecule type" value="Genomic_DNA"/>
</dbReference>
<feature type="transmembrane region" description="Helical" evidence="1">
    <location>
        <begin position="246"/>
        <end position="267"/>
    </location>
</feature>
<accession>A0A2X2WL03</accession>
<feature type="transmembrane region" description="Helical" evidence="1">
    <location>
        <begin position="166"/>
        <end position="183"/>
    </location>
</feature>